<dbReference type="Proteomes" id="UP000041314">
    <property type="component" value="Unassembled WGS sequence"/>
</dbReference>
<dbReference type="EMBL" id="CQPA01000007">
    <property type="protein sequence ID" value="CNT91778.1"/>
    <property type="molecule type" value="Genomic_DNA"/>
</dbReference>
<name>A0A655C1Z7_SALET</name>
<dbReference type="AlphaFoldDB" id="A0A655C1Z7"/>
<protein>
    <submittedName>
        <fullName evidence="1">Uncharacterized protein</fullName>
    </submittedName>
</protein>
<sequence>MLPTAHTNATMMENATLSQIPPTLPAMVKNASFVALPSAKRSTLPVANAANATTIINSTVAKTNANSVALLTARPPPSLSSLNVLIASKPRKFSAATEIAVAMSPGVNHCESKKGRKESVI</sequence>
<evidence type="ECO:0000313" key="2">
    <source>
        <dbReference type="Proteomes" id="UP000041314"/>
    </source>
</evidence>
<reference evidence="1 2" key="1">
    <citation type="submission" date="2015-03" db="EMBL/GenBank/DDBJ databases">
        <authorList>
            <consortium name="Pathogen Informatics"/>
        </authorList>
    </citation>
    <scope>NUCLEOTIDE SEQUENCE [LARGE SCALE GENOMIC DNA]</scope>
    <source>
        <strain evidence="1 2">A1104</strain>
    </source>
</reference>
<organism evidence="1 2">
    <name type="scientific">Salmonella enterica subsp. enterica serovar Bovismorbificans</name>
    <dbReference type="NCBI Taxonomy" id="58097"/>
    <lineage>
        <taxon>Bacteria</taxon>
        <taxon>Pseudomonadati</taxon>
        <taxon>Pseudomonadota</taxon>
        <taxon>Gammaproteobacteria</taxon>
        <taxon>Enterobacterales</taxon>
        <taxon>Enterobacteriaceae</taxon>
        <taxon>Salmonella</taxon>
    </lineage>
</organism>
<accession>A0A655C1Z7</accession>
<gene>
    <name evidence="1" type="ORF">ERS008198_01426</name>
</gene>
<proteinExistence type="predicted"/>
<evidence type="ECO:0000313" key="1">
    <source>
        <dbReference type="EMBL" id="CNT91778.1"/>
    </source>
</evidence>